<reference evidence="2" key="1">
    <citation type="submission" date="2022-10" db="EMBL/GenBank/DDBJ databases">
        <title>Whole genome sequencing of three plant growth promoting bacteria isolated from Vachellia tortilis subsp. raddiana in Morocco.</title>
        <authorList>
            <person name="Hnini M."/>
            <person name="Zouagui R."/>
            <person name="Zouagui H."/>
            <person name="Chemao Elfihri M.-W."/>
            <person name="Ibrahimi A."/>
            <person name="Sbabou L."/>
            <person name="Aurag J."/>
        </authorList>
    </citation>
    <scope>NUCLEOTIDE SEQUENCE</scope>
    <source>
        <strain evidence="2">LMR678</strain>
    </source>
</reference>
<evidence type="ECO:0000313" key="3">
    <source>
        <dbReference type="Proteomes" id="UP001079430"/>
    </source>
</evidence>
<dbReference type="EMBL" id="JAPVOI010000002">
    <property type="protein sequence ID" value="MCZ4088708.1"/>
    <property type="molecule type" value="Genomic_DNA"/>
</dbReference>
<feature type="domain" description="Pyrrolo-quinoline quinone repeat" evidence="1">
    <location>
        <begin position="26"/>
        <end position="172"/>
    </location>
</feature>
<sequence length="570" mass="60852">MLLWNDRAIFHGYRDNDSSPTRPFTLVSIDKATGSDLRQVDIGPGYPALFALWNNMVLFARQDSNVLQLLDPATLAITTIAHLPGPVVSAALDKDRCYVTDNAQGVGQGRLTAVRLTDGVEIWRQTYDISTETILAQGGVIALGMRRDQGLDGQAEIWRVDHENGAVLWRINAGNRSPVLGTVMRNLLLAQIRQRDVNPDSTVTAAFDLRDGRERLRFDHPFSVAWVVDAGNGLALASHFDFLAAIDTNVLWNVSVAGAVRCTPVLANGTALVGNANGRLTSISLDTGQTRWTRTLSGALEGGGAVQQGRAFVGHGSGVTAFDPQTGQQVWSTQTPQPVTSPILATSQAVVFGCRDGVIRAVRLLDGGSIWAFQTQGFVEGGAAFDNGLYVAGSADGRVYALDGAGQLVWQFVPDDAEIDEIKSTPLIADGIVVVGNASGHLYAFVATTGALKWHRKLAGGVRTSSALQHTEHVWIGDESGQVYHLLLEDGSVDWQVTVAGAVRGRPAWLDGELYVGTIAGTIDVFDIFTGRLRRRIQVGAPVFASPVIAPESIIVADETGGVHALVPGP</sequence>
<dbReference type="Gene3D" id="2.130.10.10">
    <property type="entry name" value="YVTN repeat-like/Quinoprotein amine dehydrogenase"/>
    <property type="match status" value="3"/>
</dbReference>
<proteinExistence type="predicted"/>
<evidence type="ECO:0000313" key="2">
    <source>
        <dbReference type="EMBL" id="MCZ4088708.1"/>
    </source>
</evidence>
<dbReference type="SUPFAM" id="SSF50998">
    <property type="entry name" value="Quinoprotein alcohol dehydrogenase-like"/>
    <property type="match status" value="3"/>
</dbReference>
<protein>
    <submittedName>
        <fullName evidence="2">PQQ-binding-like beta-propeller repeat protein</fullName>
    </submittedName>
</protein>
<dbReference type="InterPro" id="IPR011047">
    <property type="entry name" value="Quinoprotein_ADH-like_sf"/>
</dbReference>
<gene>
    <name evidence="2" type="ORF">O3W52_00905</name>
</gene>
<keyword evidence="3" id="KW-1185">Reference proteome</keyword>
<organism evidence="2 3">
    <name type="scientific">Sinorhizobium psoraleae</name>
    <dbReference type="NCBI Taxonomy" id="520838"/>
    <lineage>
        <taxon>Bacteria</taxon>
        <taxon>Pseudomonadati</taxon>
        <taxon>Pseudomonadota</taxon>
        <taxon>Alphaproteobacteria</taxon>
        <taxon>Hyphomicrobiales</taxon>
        <taxon>Rhizobiaceae</taxon>
        <taxon>Sinorhizobium/Ensifer group</taxon>
        <taxon>Sinorhizobium</taxon>
    </lineage>
</organism>
<dbReference type="InterPro" id="IPR018391">
    <property type="entry name" value="PQQ_b-propeller_rpt"/>
</dbReference>
<feature type="domain" description="Pyrrolo-quinoline quinone repeat" evidence="1">
    <location>
        <begin position="277"/>
        <end position="496"/>
    </location>
</feature>
<dbReference type="SMART" id="SM00564">
    <property type="entry name" value="PQQ"/>
    <property type="match status" value="8"/>
</dbReference>
<dbReference type="PANTHER" id="PTHR34512:SF30">
    <property type="entry name" value="OUTER MEMBRANE PROTEIN ASSEMBLY FACTOR BAMB"/>
    <property type="match status" value="1"/>
</dbReference>
<name>A0ABT4KA31_9HYPH</name>
<dbReference type="Proteomes" id="UP001079430">
    <property type="component" value="Unassembled WGS sequence"/>
</dbReference>
<dbReference type="Pfam" id="PF13360">
    <property type="entry name" value="PQQ_2"/>
    <property type="match status" value="2"/>
</dbReference>
<comment type="caution">
    <text evidence="2">The sequence shown here is derived from an EMBL/GenBank/DDBJ whole genome shotgun (WGS) entry which is preliminary data.</text>
</comment>
<dbReference type="InterPro" id="IPR002372">
    <property type="entry name" value="PQQ_rpt_dom"/>
</dbReference>
<accession>A0ABT4KA31</accession>
<evidence type="ECO:0000259" key="1">
    <source>
        <dbReference type="Pfam" id="PF13360"/>
    </source>
</evidence>
<dbReference type="InterPro" id="IPR015943">
    <property type="entry name" value="WD40/YVTN_repeat-like_dom_sf"/>
</dbReference>
<dbReference type="PANTHER" id="PTHR34512">
    <property type="entry name" value="CELL SURFACE PROTEIN"/>
    <property type="match status" value="1"/>
</dbReference>
<dbReference type="RefSeq" id="WP_269274712.1">
    <property type="nucleotide sequence ID" value="NZ_JAPVOI010000002.1"/>
</dbReference>